<evidence type="ECO:0000259" key="1">
    <source>
        <dbReference type="Pfam" id="PF12902"/>
    </source>
</evidence>
<dbReference type="Proteomes" id="UP000031327">
    <property type="component" value="Unassembled WGS sequence"/>
</dbReference>
<name>A0A0C1QDJ8_9GAMM</name>
<feature type="domain" description="Iminophenyl-pyruvate dimer synthase" evidence="1">
    <location>
        <begin position="618"/>
        <end position="840"/>
    </location>
</feature>
<dbReference type="OrthoDB" id="726375at2"/>
<dbReference type="Pfam" id="PF12902">
    <property type="entry name" value="Ferritin-like"/>
    <property type="match status" value="1"/>
</dbReference>
<dbReference type="InterPro" id="IPR030993">
    <property type="entry name" value="VioB"/>
</dbReference>
<dbReference type="NCBIfam" id="TIGR04492">
    <property type="entry name" value="VioB"/>
    <property type="match status" value="1"/>
</dbReference>
<dbReference type="AlphaFoldDB" id="A0A0C1QDJ8"/>
<evidence type="ECO:0000313" key="3">
    <source>
        <dbReference type="Proteomes" id="UP000031327"/>
    </source>
</evidence>
<dbReference type="GO" id="GO:0003824">
    <property type="term" value="F:catalytic activity"/>
    <property type="evidence" value="ECO:0007669"/>
    <property type="project" value="InterPro"/>
</dbReference>
<gene>
    <name evidence="2" type="ORF">JF50_09670</name>
</gene>
<comment type="caution">
    <text evidence="2">The sequence shown here is derived from an EMBL/GenBank/DDBJ whole genome shotgun (WGS) entry which is preliminary data.</text>
</comment>
<dbReference type="EMBL" id="JWIC01000005">
    <property type="protein sequence ID" value="KID57460.1"/>
    <property type="molecule type" value="Genomic_DNA"/>
</dbReference>
<dbReference type="InterPro" id="IPR026820">
    <property type="entry name" value="VioB/RebD_dom"/>
</dbReference>
<protein>
    <submittedName>
        <fullName evidence="2">Violacein biosynthesis protein VioB</fullName>
    </submittedName>
</protein>
<reference evidence="2 3" key="1">
    <citation type="submission" date="2014-12" db="EMBL/GenBank/DDBJ databases">
        <title>Draft Genome Sequence of Pseudoalteromonas luteoviolacea HI1.</title>
        <authorList>
            <person name="Asahina A.Y."/>
            <person name="Hadfield M.G."/>
        </authorList>
    </citation>
    <scope>NUCLEOTIDE SEQUENCE [LARGE SCALE GENOMIC DNA]</scope>
    <source>
        <strain evidence="2 3">HI1</strain>
    </source>
</reference>
<accession>A0A0C1QDJ8</accession>
<dbReference type="InterPro" id="IPR012347">
    <property type="entry name" value="Ferritin-like"/>
</dbReference>
<dbReference type="RefSeq" id="WP_039609231.1">
    <property type="nucleotide sequence ID" value="NZ_JWIC01000005.1"/>
</dbReference>
<sequence length="1011" mass="114129">MSILDFPRVHFKGVARVNVPTGNRNISNTLDISTNTALKDGKPYDVSKPPHAFHDYMKSMGPKFNAQGHIDEDGAFNLATGYNMRGNNHFSWENTLVTSVQLRPGEYITDDKLVGKKLSLWGHYNEYLRTSFNRARWVDNDPTRRDSALIYAGQLTITDPNSSANTAHILSADIDCTHGVRWLNRGYIEEPINHFLYEEMSEARLFQFTVSKDSQDFILNQLGLDSEFLTALREKLQDPTVKGLLIQYCVSNLSPPKAPNMPVFCDLHGTISLWHNDDMATCPTGRILRPDNSEQYAPIALSIRDNWLSLNTAISLPHQRYEETMPVENGMPPKLSEKVDLGDLYLKSNSGQVIAVIPKDSYLNNATNSGIIDIRLPDIDSQFEQHSLKLCSERHTWYESDWYIQAEHHIVAMESPNSVTKEPSTVELGVRSYYRGKPASISQLATHTLTPDTVTCCAYLDTDNSGHGSIMVESLSAGSAEIFLGEFYSSVQIRVLPDAWALADTPTEQVDYDFLYQHVMAYYELFYPFMTEAVFSMADKCKCETYARLMWQMCDPKNRDKSYYMPSTREMPAAHAQLFLKYLCNVEQSAMPKILPNAQPKAQISGNIKTKAQLISALKDAVDLELSIMLQYIYSAYSLPNYAIGEHFVSMGRWSEQQLELVNGGEDRRLNSGWRGALLEIAHEEMIHYLVVNNLLMALGEPFYPGKPVLGEEAKDKFGLDTEFSFEPFSEHIIAKFVRFEWPAFFPTVGKSIADFYADITKGIEEIPDLFGKERVNLGGEHHLFLNEIINREYPGYQFEVYDKETALFAINFVTEQGEGVAADSPQFEVSHFNRLRAISKTLTNSDIPFEPAYPVLKNPVFEPRTGCNLVTDPAAVELMQFYKGCHELMFQLMMQHFAIQPLGSMRRSRLMNGAIDLMTGILRPLSVLLMTLPSGTLGRNAGPPVPEPIETQVFSDLEQGCMAISKQCKQLADMGRAMVCAKPPTTQIELLEFFQNQMHEIATGKLSREA</sequence>
<organism evidence="2 3">
    <name type="scientific">Pseudoalteromonas luteoviolacea</name>
    <dbReference type="NCBI Taxonomy" id="43657"/>
    <lineage>
        <taxon>Bacteria</taxon>
        <taxon>Pseudomonadati</taxon>
        <taxon>Pseudomonadota</taxon>
        <taxon>Gammaproteobacteria</taxon>
        <taxon>Alteromonadales</taxon>
        <taxon>Pseudoalteromonadaceae</taxon>
        <taxon>Pseudoalteromonas</taxon>
    </lineage>
</organism>
<proteinExistence type="predicted"/>
<evidence type="ECO:0000313" key="2">
    <source>
        <dbReference type="EMBL" id="KID57460.1"/>
    </source>
</evidence>
<dbReference type="Gene3D" id="1.20.1260.10">
    <property type="match status" value="1"/>
</dbReference>